<dbReference type="AlphaFoldDB" id="A0A927HZ94"/>
<reference evidence="13" key="1">
    <citation type="submission" date="2020-09" db="EMBL/GenBank/DDBJ databases">
        <title>Bosea spartocytisi sp. nov. a root nodule endophyte of Spartocytisus supranubius in the high mountain ecosystem fo the Teide National Park (Canary Islands, Spain).</title>
        <authorList>
            <person name="Pulido-Suarez L."/>
            <person name="Peix A."/>
            <person name="Igual J.M."/>
            <person name="Socas-Perez N."/>
            <person name="Velazquez E."/>
            <person name="Flores-Felix J.D."/>
            <person name="Leon-Barrios M."/>
        </authorList>
    </citation>
    <scope>NUCLEOTIDE SEQUENCE</scope>
    <source>
        <strain evidence="13">SSUT16</strain>
    </source>
</reference>
<keyword evidence="6 8" id="KW-0067">ATP-binding</keyword>
<dbReference type="SUPFAM" id="SSF53067">
    <property type="entry name" value="Actin-like ATPase domain"/>
    <property type="match status" value="2"/>
</dbReference>
<evidence type="ECO:0000256" key="3">
    <source>
        <dbReference type="ARBA" id="ARBA00022679"/>
    </source>
</evidence>
<organism evidence="13 14">
    <name type="scientific">Bosea spartocytisi</name>
    <dbReference type="NCBI Taxonomy" id="2773451"/>
    <lineage>
        <taxon>Bacteria</taxon>
        <taxon>Pseudomonadati</taxon>
        <taxon>Pseudomonadota</taxon>
        <taxon>Alphaproteobacteria</taxon>
        <taxon>Hyphomicrobiales</taxon>
        <taxon>Boseaceae</taxon>
        <taxon>Bosea</taxon>
    </lineage>
</organism>
<dbReference type="InterPro" id="IPR018485">
    <property type="entry name" value="FGGY_C"/>
</dbReference>
<evidence type="ECO:0000259" key="12">
    <source>
        <dbReference type="Pfam" id="PF02782"/>
    </source>
</evidence>
<keyword evidence="4 8" id="KW-0547">Nucleotide-binding</keyword>
<dbReference type="PIRSF" id="PIRSF000538">
    <property type="entry name" value="GlpK"/>
    <property type="match status" value="1"/>
</dbReference>
<evidence type="ECO:0000256" key="6">
    <source>
        <dbReference type="ARBA" id="ARBA00022840"/>
    </source>
</evidence>
<comment type="catalytic activity">
    <reaction evidence="8 10">
        <text>D-xylulose + ATP = D-xylulose 5-phosphate + ADP + H(+)</text>
        <dbReference type="Rhea" id="RHEA:10964"/>
        <dbReference type="ChEBI" id="CHEBI:15378"/>
        <dbReference type="ChEBI" id="CHEBI:17140"/>
        <dbReference type="ChEBI" id="CHEBI:30616"/>
        <dbReference type="ChEBI" id="CHEBI:57737"/>
        <dbReference type="ChEBI" id="CHEBI:456216"/>
        <dbReference type="EC" id="2.7.1.17"/>
    </reaction>
</comment>
<keyword evidence="2 8" id="KW-0859">Xylose metabolism</keyword>
<dbReference type="PROSITE" id="PS00445">
    <property type="entry name" value="FGGY_KINASES_2"/>
    <property type="match status" value="1"/>
</dbReference>
<evidence type="ECO:0000256" key="1">
    <source>
        <dbReference type="ARBA" id="ARBA00009156"/>
    </source>
</evidence>
<comment type="similarity">
    <text evidence="1 8 9">Belongs to the FGGY kinase family.</text>
</comment>
<dbReference type="EC" id="2.7.1.17" evidence="8 10"/>
<evidence type="ECO:0000256" key="8">
    <source>
        <dbReference type="HAMAP-Rule" id="MF_02220"/>
    </source>
</evidence>
<feature type="domain" description="Carbohydrate kinase FGGY C-terminal" evidence="12">
    <location>
        <begin position="254"/>
        <end position="437"/>
    </location>
</feature>
<feature type="site" description="Important for activity" evidence="8">
    <location>
        <position position="6"/>
    </location>
</feature>
<dbReference type="InterPro" id="IPR043129">
    <property type="entry name" value="ATPase_NBD"/>
</dbReference>
<dbReference type="InterPro" id="IPR000577">
    <property type="entry name" value="Carb_kinase_FGGY"/>
</dbReference>
<keyword evidence="7 8" id="KW-0119">Carbohydrate metabolism</keyword>
<dbReference type="CDD" id="cd07808">
    <property type="entry name" value="ASKHA_NBD_FGGY_EcXK-like"/>
    <property type="match status" value="1"/>
</dbReference>
<protein>
    <recommendedName>
        <fullName evidence="8 10">Xylulose kinase</fullName>
        <shortName evidence="8 10">Xylulokinase</shortName>
        <ecNumber evidence="8 10">2.7.1.17</ecNumber>
    </recommendedName>
</protein>
<dbReference type="PANTHER" id="PTHR43095">
    <property type="entry name" value="SUGAR KINASE"/>
    <property type="match status" value="1"/>
</dbReference>
<name>A0A927HZ94_9HYPH</name>
<evidence type="ECO:0000256" key="5">
    <source>
        <dbReference type="ARBA" id="ARBA00022777"/>
    </source>
</evidence>
<comment type="function">
    <text evidence="8">Catalyzes the phosphorylation of D-xylulose to D-xylulose 5-phosphate.</text>
</comment>
<feature type="active site" description="Proton acceptor" evidence="8">
    <location>
        <position position="236"/>
    </location>
</feature>
<dbReference type="InterPro" id="IPR018483">
    <property type="entry name" value="Carb_kinase_FGGY_CS"/>
</dbReference>
<accession>A0A927HZ94</accession>
<evidence type="ECO:0000259" key="11">
    <source>
        <dbReference type="Pfam" id="PF00370"/>
    </source>
</evidence>
<dbReference type="Proteomes" id="UP000619295">
    <property type="component" value="Unassembled WGS sequence"/>
</dbReference>
<sequence length="482" mass="51236">MFLGIDLGTSSLKAVLVDTDERVVAEASEPLTVSRPQPLWSEQNPEDWWQALDRVLRRLKAERPAEMAGARGLGLSGQMHGAVLLDAQDRVLRPAILWNDGRSGAECRLLEEREPRSRAITGNLAMPGFTAPKLVWVQRHEPEIFAGIAKVLLPKDYLRLRLTGEPISEMSDSAGTLWLDVAARRWSQAMLDATGLSETAMPRLVEGSEPGGVLRDALATAWGLPKGVIVAGGAGDNAAGAVGIGAITPGQGFLSLGTSGVIFTTSAAYSANPAQAVHSFCHALPGLWHQMAVMLSAASSLSWVSGVTGTTEAALLDEIANETDRPGEVVFLPYLSGERTPHNDPQATGLFAGLTHGTRRSDLGRAVLEGVGFSFADGLAALEAVGPRIETLSVIGGGARSALWGEILAAILDRPLEYRAGGERGGAFGAARLARLAVTGEAPEALCKPPALERVVTPRAEWSEAYQRLYARYRAAYRRESV</sequence>
<evidence type="ECO:0000256" key="4">
    <source>
        <dbReference type="ARBA" id="ARBA00022741"/>
    </source>
</evidence>
<dbReference type="GO" id="GO:0005998">
    <property type="term" value="P:xylulose catabolic process"/>
    <property type="evidence" value="ECO:0007669"/>
    <property type="project" value="UniProtKB-UniRule"/>
</dbReference>
<dbReference type="InterPro" id="IPR050406">
    <property type="entry name" value="FGGY_Carb_Kinase"/>
</dbReference>
<dbReference type="PANTHER" id="PTHR43095:SF6">
    <property type="entry name" value="XYLULOSE KINASE"/>
    <property type="match status" value="1"/>
</dbReference>
<feature type="binding site" evidence="8">
    <location>
        <begin position="79"/>
        <end position="80"/>
    </location>
    <ligand>
        <name>substrate</name>
    </ligand>
</feature>
<gene>
    <name evidence="8 10 13" type="primary">xylB</name>
    <name evidence="13" type="ORF">IED13_05955</name>
</gene>
<dbReference type="Pfam" id="PF00370">
    <property type="entry name" value="FGGY_N"/>
    <property type="match status" value="1"/>
</dbReference>
<dbReference type="GO" id="GO:0042732">
    <property type="term" value="P:D-xylose metabolic process"/>
    <property type="evidence" value="ECO:0007669"/>
    <property type="project" value="UniProtKB-KW"/>
</dbReference>
<evidence type="ECO:0000256" key="10">
    <source>
        <dbReference type="RuleBase" id="RU364073"/>
    </source>
</evidence>
<keyword evidence="14" id="KW-1185">Reference proteome</keyword>
<dbReference type="NCBIfam" id="TIGR01312">
    <property type="entry name" value="XylB"/>
    <property type="match status" value="1"/>
</dbReference>
<dbReference type="GO" id="GO:0004856">
    <property type="term" value="F:D-xylulokinase activity"/>
    <property type="evidence" value="ECO:0007669"/>
    <property type="project" value="UniProtKB-UniRule"/>
</dbReference>
<evidence type="ECO:0000256" key="2">
    <source>
        <dbReference type="ARBA" id="ARBA00022629"/>
    </source>
</evidence>
<keyword evidence="3 8" id="KW-0808">Transferase</keyword>
<keyword evidence="5 8" id="KW-0418">Kinase</keyword>
<evidence type="ECO:0000313" key="13">
    <source>
        <dbReference type="EMBL" id="MBD3845231.1"/>
    </source>
</evidence>
<dbReference type="InterPro" id="IPR018484">
    <property type="entry name" value="FGGY_N"/>
</dbReference>
<proteinExistence type="inferred from homology"/>
<comment type="caution">
    <text evidence="13">The sequence shown here is derived from an EMBL/GenBank/DDBJ whole genome shotgun (WGS) entry which is preliminary data.</text>
</comment>
<dbReference type="InterPro" id="IPR006000">
    <property type="entry name" value="Xylulokinase"/>
</dbReference>
<evidence type="ECO:0000256" key="7">
    <source>
        <dbReference type="ARBA" id="ARBA00023277"/>
    </source>
</evidence>
<dbReference type="Pfam" id="PF02782">
    <property type="entry name" value="FGGY_C"/>
    <property type="match status" value="1"/>
</dbReference>
<dbReference type="Gene3D" id="3.30.420.40">
    <property type="match status" value="2"/>
</dbReference>
<dbReference type="PROSITE" id="PS00933">
    <property type="entry name" value="FGGY_KINASES_1"/>
    <property type="match status" value="1"/>
</dbReference>
<dbReference type="GO" id="GO:0005524">
    <property type="term" value="F:ATP binding"/>
    <property type="evidence" value="ECO:0007669"/>
    <property type="project" value="UniProtKB-UniRule"/>
</dbReference>
<dbReference type="HAMAP" id="MF_02220">
    <property type="entry name" value="XylB"/>
    <property type="match status" value="1"/>
</dbReference>
<dbReference type="EMBL" id="JACXWY010000003">
    <property type="protein sequence ID" value="MBD3845231.1"/>
    <property type="molecule type" value="Genomic_DNA"/>
</dbReference>
<feature type="domain" description="Carbohydrate kinase FGGY N-terminal" evidence="11">
    <location>
        <begin position="1"/>
        <end position="243"/>
    </location>
</feature>
<evidence type="ECO:0000313" key="14">
    <source>
        <dbReference type="Proteomes" id="UP000619295"/>
    </source>
</evidence>
<dbReference type="RefSeq" id="WP_191123668.1">
    <property type="nucleotide sequence ID" value="NZ_JACXWY010000003.1"/>
</dbReference>
<evidence type="ECO:0000256" key="9">
    <source>
        <dbReference type="RuleBase" id="RU003733"/>
    </source>
</evidence>